<feature type="transmembrane region" description="Helical" evidence="5">
    <location>
        <begin position="401"/>
        <end position="421"/>
    </location>
</feature>
<feature type="transmembrane region" description="Helical" evidence="5">
    <location>
        <begin position="231"/>
        <end position="252"/>
    </location>
</feature>
<keyword evidence="5" id="KW-0812">Transmembrane</keyword>
<evidence type="ECO:0000256" key="2">
    <source>
        <dbReference type="ARBA" id="ARBA00022803"/>
    </source>
</evidence>
<evidence type="ECO:0000313" key="6">
    <source>
        <dbReference type="EMBL" id="KEK17974.1"/>
    </source>
</evidence>
<proteinExistence type="predicted"/>
<comment type="caution">
    <text evidence="6">The sequence shown here is derived from an EMBL/GenBank/DDBJ whole genome shotgun (WGS) entry which is preliminary data.</text>
</comment>
<dbReference type="InterPro" id="IPR019734">
    <property type="entry name" value="TPR_rpt"/>
</dbReference>
<keyword evidence="7" id="KW-1185">Reference proteome</keyword>
<dbReference type="Gene3D" id="1.25.40.10">
    <property type="entry name" value="Tetratricopeptide repeat domain"/>
    <property type="match status" value="1"/>
</dbReference>
<feature type="transmembrane region" description="Helical" evidence="5">
    <location>
        <begin position="259"/>
        <end position="278"/>
    </location>
</feature>
<accession>A0A073JSE4</accession>
<name>A0A073JSE4_9BACI</name>
<keyword evidence="5" id="KW-1133">Transmembrane helix</keyword>
<dbReference type="Proteomes" id="UP000027822">
    <property type="component" value="Unassembled WGS sequence"/>
</dbReference>
<dbReference type="SUPFAM" id="SSF81901">
    <property type="entry name" value="HCP-like"/>
    <property type="match status" value="1"/>
</dbReference>
<evidence type="ECO:0000256" key="3">
    <source>
        <dbReference type="PROSITE-ProRule" id="PRU00339"/>
    </source>
</evidence>
<feature type="region of interest" description="Disordered" evidence="4">
    <location>
        <begin position="316"/>
        <end position="337"/>
    </location>
</feature>
<evidence type="ECO:0000313" key="7">
    <source>
        <dbReference type="Proteomes" id="UP000027822"/>
    </source>
</evidence>
<dbReference type="AlphaFoldDB" id="A0A073JSE4"/>
<feature type="repeat" description="TPR" evidence="3">
    <location>
        <begin position="108"/>
        <end position="141"/>
    </location>
</feature>
<protein>
    <submittedName>
        <fullName evidence="6">Uncharacterized protein</fullName>
    </submittedName>
</protein>
<dbReference type="InterPro" id="IPR050498">
    <property type="entry name" value="Ycf3"/>
</dbReference>
<dbReference type="PROSITE" id="PS50005">
    <property type="entry name" value="TPR"/>
    <property type="match status" value="1"/>
</dbReference>
<evidence type="ECO:0000256" key="4">
    <source>
        <dbReference type="SAM" id="MobiDB-lite"/>
    </source>
</evidence>
<reference evidence="6 7" key="1">
    <citation type="submission" date="2014-06" db="EMBL/GenBank/DDBJ databases">
        <title>Draft genome sequence of Bacillus manliponensis JCM 15802 (MCCC 1A00708).</title>
        <authorList>
            <person name="Lai Q."/>
            <person name="Liu Y."/>
            <person name="Shao Z."/>
        </authorList>
    </citation>
    <scope>NUCLEOTIDE SEQUENCE [LARGE SCALE GENOMIC DNA]</scope>
    <source>
        <strain evidence="6 7">JCM 15802</strain>
    </source>
</reference>
<keyword evidence="5" id="KW-0472">Membrane</keyword>
<evidence type="ECO:0000256" key="1">
    <source>
        <dbReference type="ARBA" id="ARBA00022737"/>
    </source>
</evidence>
<dbReference type="eggNOG" id="COG0457">
    <property type="taxonomic scope" value="Bacteria"/>
</dbReference>
<organism evidence="6 7">
    <name type="scientific">Bacillus manliponensis</name>
    <dbReference type="NCBI Taxonomy" id="574376"/>
    <lineage>
        <taxon>Bacteria</taxon>
        <taxon>Bacillati</taxon>
        <taxon>Bacillota</taxon>
        <taxon>Bacilli</taxon>
        <taxon>Bacillales</taxon>
        <taxon>Bacillaceae</taxon>
        <taxon>Bacillus</taxon>
        <taxon>Bacillus cereus group</taxon>
    </lineage>
</organism>
<dbReference type="InterPro" id="IPR011990">
    <property type="entry name" value="TPR-like_helical_dom_sf"/>
</dbReference>
<dbReference type="SMART" id="SM00028">
    <property type="entry name" value="TPR"/>
    <property type="match status" value="4"/>
</dbReference>
<sequence length="580" mass="67601">MEQTVRDNLITVNHWLKLGNVERAKEEAEWMIEEDSEDASGYLCLAYVYFYGLQEEGESIFYLEEALRLNHIDETVLLVALEISDSQQAIDKIRELAEIGMKNYTENAVFYYYMAHAYLLLETPKQSLPYYEKAIELDPENELYIGRYALILYYYFPKRKQDALRAEERALELNPENVMNLVAFADYAKEQRQFKKARMLAETAMKLEPNHPGVQKIYKETIVTKNKFCHFTMNLSILIVPLAKFINLFRFIEGKSPSFFNILVYISSVIYFIIPIVFLEEYALVLYGALFGMSFISGKIQDRMLRNLGLSDKRSGEYNTQKNKRKRDKEISKMMRNSHSKKNITTENTNVSEEELQLQLEQLWGPGASVEKSKEALPQQKLSEKERKDVKGYSRLKSSPYKGWIIFIVTVLLIRIIYSGIKYYQIHENANQDQEIKVSEEIKDVTVEYNSEELKVGMEKTEMYIISMTFSVFKQSDGSEESLRESVEENYIATVLEKTGQPSFESLKAARIMKLYKENGNLYVLLRSSDRSRFVLEMSPSKIKRIYGETWDNSEVEMQIHNELVKKLERQGTEPNVAGL</sequence>
<dbReference type="PANTHER" id="PTHR44858">
    <property type="entry name" value="TETRATRICOPEPTIDE REPEAT PROTEIN 6"/>
    <property type="match status" value="1"/>
</dbReference>
<evidence type="ECO:0000256" key="5">
    <source>
        <dbReference type="SAM" id="Phobius"/>
    </source>
</evidence>
<dbReference type="RefSeq" id="WP_034642134.1">
    <property type="nucleotide sequence ID" value="NZ_CBCSJC010000016.1"/>
</dbReference>
<dbReference type="PANTHER" id="PTHR44858:SF1">
    <property type="entry name" value="UDP-N-ACETYLGLUCOSAMINE--PEPTIDE N-ACETYLGLUCOSAMINYLTRANSFERASE SPINDLY-RELATED"/>
    <property type="match status" value="1"/>
</dbReference>
<dbReference type="STRING" id="574376.BAMA_08055"/>
<dbReference type="OrthoDB" id="2366281at2"/>
<dbReference type="EMBL" id="JOTN01000019">
    <property type="protein sequence ID" value="KEK17974.1"/>
    <property type="molecule type" value="Genomic_DNA"/>
</dbReference>
<gene>
    <name evidence="6" type="ORF">BAMA_08055</name>
</gene>
<keyword evidence="2 3" id="KW-0802">TPR repeat</keyword>
<feature type="transmembrane region" description="Helical" evidence="5">
    <location>
        <begin position="284"/>
        <end position="300"/>
    </location>
</feature>
<keyword evidence="1" id="KW-0677">Repeat</keyword>